<feature type="domain" description="7TM-DISM receptor extracellular" evidence="3">
    <location>
        <begin position="224"/>
        <end position="426"/>
    </location>
</feature>
<dbReference type="SUPFAM" id="SSF55874">
    <property type="entry name" value="ATPase domain of HSP90 chaperone/DNA topoisomerase II/histidine kinase"/>
    <property type="match status" value="1"/>
</dbReference>
<dbReference type="InterPro" id="IPR036890">
    <property type="entry name" value="HATPase_C_sf"/>
</dbReference>
<comment type="caution">
    <text evidence="4">The sequence shown here is derived from an EMBL/GenBank/DDBJ whole genome shotgun (WGS) entry which is preliminary data.</text>
</comment>
<accession>A0A7K1S6K6</accession>
<evidence type="ECO:0008006" key="6">
    <source>
        <dbReference type="Google" id="ProtNLM"/>
    </source>
</evidence>
<dbReference type="InterPro" id="IPR011623">
    <property type="entry name" value="7TMR_DISM_rcpt_extracell_dom1"/>
</dbReference>
<dbReference type="AlphaFoldDB" id="A0A7K1S6K6"/>
<name>A0A7K1S6K6_9BACT</name>
<feature type="transmembrane region" description="Helical" evidence="1">
    <location>
        <begin position="247"/>
        <end position="265"/>
    </location>
</feature>
<dbReference type="PANTHER" id="PTHR34220:SF7">
    <property type="entry name" value="SENSOR HISTIDINE KINASE YPDA"/>
    <property type="match status" value="1"/>
</dbReference>
<dbReference type="Pfam" id="PF07695">
    <property type="entry name" value="7TMR-DISM_7TM"/>
    <property type="match status" value="1"/>
</dbReference>
<dbReference type="PANTHER" id="PTHR34220">
    <property type="entry name" value="SENSOR HISTIDINE KINASE YPDA"/>
    <property type="match status" value="1"/>
</dbReference>
<feature type="transmembrane region" description="Helical" evidence="1">
    <location>
        <begin position="313"/>
        <end position="333"/>
    </location>
</feature>
<evidence type="ECO:0000256" key="1">
    <source>
        <dbReference type="SAM" id="Phobius"/>
    </source>
</evidence>
<sequence>MYTYLTLYNTCCMNRLLARFIGLVTLLLTGDPMPSEVWAQVVVPDQSLAGRIVPANKLSANNLDLRPFATIWIDTASIARYPTITQLAQLSPFPTGTLKAYGKKPTIWLRFRIQNPHPTDTLHRLFFGGYHHSWGISQFDAQNRLVVAQENGLLFRQSAEGSADPFTLPLLVPPNQTRTIWFQTTGYSLFSSITPRLFTRIGYEQFRNSRLMTQRNHFGYCCSIIGICLFLSIFAGIQGTYSRDVTYGYWSLYLAVTGFFFVLLLDLGFNLQVVGPTVAALYEPMKYLIELTYLLFLLSFLKLNQYTPRLNRLILVMVWCLPIVFGLNFWGILTHTIPVINFFSIVFILSQILILFIFVVISRAKVPNRHLVITGSLGLIVMAGVATGLNKAELTDFDYFWTDPSVWFSLGVVFELIFFNLALSQRGRLAERAKQRLEHEKALENQRIHLITEQFQQRIAETEMAALRSQMNPHFIFNCLNSIQFFTAQNDSEKASDYLTKFSRLIRLVLENSKSEKVTLANELETLRLYIEMEAMRFGQKVQYSILVNDQIDTELIQIPPLLLQPFVENAIWHGLMHKSEGGTIQIHVEQPQPSLLHIEISDDGVGRKQAAEYKSKSATKNKSFGMKLTADRIELINQLYQTQTQVDILDLMDQQGDPSGTKIIVDIPI</sequence>
<dbReference type="GO" id="GO:0000155">
    <property type="term" value="F:phosphorelay sensor kinase activity"/>
    <property type="evidence" value="ECO:0007669"/>
    <property type="project" value="InterPro"/>
</dbReference>
<dbReference type="EMBL" id="WPIN01000002">
    <property type="protein sequence ID" value="MVM29461.1"/>
    <property type="molecule type" value="Genomic_DNA"/>
</dbReference>
<protein>
    <recommendedName>
        <fullName evidence="6">Signal transduction histidine kinase internal region domain-containing protein</fullName>
    </recommendedName>
</protein>
<dbReference type="Proteomes" id="UP000436006">
    <property type="component" value="Unassembled WGS sequence"/>
</dbReference>
<dbReference type="Gene3D" id="3.30.565.10">
    <property type="entry name" value="Histidine kinase-like ATPase, C-terminal domain"/>
    <property type="match status" value="1"/>
</dbReference>
<evidence type="ECO:0000313" key="5">
    <source>
        <dbReference type="Proteomes" id="UP000436006"/>
    </source>
</evidence>
<evidence type="ECO:0000313" key="4">
    <source>
        <dbReference type="EMBL" id="MVM29461.1"/>
    </source>
</evidence>
<feature type="transmembrane region" description="Helical" evidence="1">
    <location>
        <begin position="405"/>
        <end position="423"/>
    </location>
</feature>
<feature type="transmembrane region" description="Helical" evidence="1">
    <location>
        <begin position="339"/>
        <end position="359"/>
    </location>
</feature>
<keyword evidence="1" id="KW-0472">Membrane</keyword>
<proteinExistence type="predicted"/>
<feature type="domain" description="Signal transduction histidine kinase internal region" evidence="2">
    <location>
        <begin position="463"/>
        <end position="541"/>
    </location>
</feature>
<feature type="transmembrane region" description="Helical" evidence="1">
    <location>
        <begin position="217"/>
        <end position="235"/>
    </location>
</feature>
<keyword evidence="5" id="KW-1185">Reference proteome</keyword>
<dbReference type="InterPro" id="IPR010559">
    <property type="entry name" value="Sig_transdc_His_kin_internal"/>
</dbReference>
<gene>
    <name evidence="4" type="ORF">GO755_05415</name>
</gene>
<dbReference type="InterPro" id="IPR050640">
    <property type="entry name" value="Bact_2-comp_sensor_kinase"/>
</dbReference>
<dbReference type="Pfam" id="PF06580">
    <property type="entry name" value="His_kinase"/>
    <property type="match status" value="1"/>
</dbReference>
<keyword evidence="1" id="KW-0812">Transmembrane</keyword>
<dbReference type="GO" id="GO:0016020">
    <property type="term" value="C:membrane"/>
    <property type="evidence" value="ECO:0007669"/>
    <property type="project" value="InterPro"/>
</dbReference>
<evidence type="ECO:0000259" key="2">
    <source>
        <dbReference type="Pfam" id="PF06580"/>
    </source>
</evidence>
<keyword evidence="1" id="KW-1133">Transmembrane helix</keyword>
<feature type="transmembrane region" description="Helical" evidence="1">
    <location>
        <begin position="371"/>
        <end position="389"/>
    </location>
</feature>
<organism evidence="4 5">
    <name type="scientific">Spirosoma arboris</name>
    <dbReference type="NCBI Taxonomy" id="2682092"/>
    <lineage>
        <taxon>Bacteria</taxon>
        <taxon>Pseudomonadati</taxon>
        <taxon>Bacteroidota</taxon>
        <taxon>Cytophagia</taxon>
        <taxon>Cytophagales</taxon>
        <taxon>Cytophagaceae</taxon>
        <taxon>Spirosoma</taxon>
    </lineage>
</organism>
<evidence type="ECO:0000259" key="3">
    <source>
        <dbReference type="Pfam" id="PF07695"/>
    </source>
</evidence>
<reference evidence="4 5" key="1">
    <citation type="submission" date="2019-12" db="EMBL/GenBank/DDBJ databases">
        <title>Spirosoma sp. HMF4905 genome sequencing and assembly.</title>
        <authorList>
            <person name="Kang H."/>
            <person name="Cha I."/>
            <person name="Kim H."/>
            <person name="Joh K."/>
        </authorList>
    </citation>
    <scope>NUCLEOTIDE SEQUENCE [LARGE SCALE GENOMIC DNA]</scope>
    <source>
        <strain evidence="4 5">HMF4905</strain>
    </source>
</reference>